<organism evidence="2 3">
    <name type="scientific">Necator americanus</name>
    <name type="common">Human hookworm</name>
    <dbReference type="NCBI Taxonomy" id="51031"/>
    <lineage>
        <taxon>Eukaryota</taxon>
        <taxon>Metazoa</taxon>
        <taxon>Ecdysozoa</taxon>
        <taxon>Nematoda</taxon>
        <taxon>Chromadorea</taxon>
        <taxon>Rhabditida</taxon>
        <taxon>Rhabditina</taxon>
        <taxon>Rhabditomorpha</taxon>
        <taxon>Strongyloidea</taxon>
        <taxon>Ancylostomatidae</taxon>
        <taxon>Bunostominae</taxon>
        <taxon>Necator</taxon>
    </lineage>
</organism>
<comment type="caution">
    <text evidence="2">The sequence shown here is derived from an EMBL/GenBank/DDBJ whole genome shotgun (WGS) entry which is preliminary data.</text>
</comment>
<feature type="signal peptide" evidence="1">
    <location>
        <begin position="1"/>
        <end position="17"/>
    </location>
</feature>
<evidence type="ECO:0000313" key="3">
    <source>
        <dbReference type="Proteomes" id="UP001303046"/>
    </source>
</evidence>
<evidence type="ECO:0008006" key="4">
    <source>
        <dbReference type="Google" id="ProtNLM"/>
    </source>
</evidence>
<feature type="chain" id="PRO_5046931653" description="WAP domain-containing protein" evidence="1">
    <location>
        <begin position="18"/>
        <end position="130"/>
    </location>
</feature>
<evidence type="ECO:0000256" key="1">
    <source>
        <dbReference type="SAM" id="SignalP"/>
    </source>
</evidence>
<sequence>MIPYWLVTLLIPLYVHSQLHYCEQPASEVCPVSRCTSPTDLCISTKEGKVCCNRDKVRVLVAPSGASGEDLSNANTFSTTACVPTSSNPCKAYSLYEAYMIKMQKFSKTLKLVEFFFSRFTDRSALKLDQ</sequence>
<reference evidence="2 3" key="1">
    <citation type="submission" date="2023-08" db="EMBL/GenBank/DDBJ databases">
        <title>A Necator americanus chromosomal reference genome.</title>
        <authorList>
            <person name="Ilik V."/>
            <person name="Petrzelkova K.J."/>
            <person name="Pardy F."/>
            <person name="Fuh T."/>
            <person name="Niatou-Singa F.S."/>
            <person name="Gouil Q."/>
            <person name="Baker L."/>
            <person name="Ritchie M.E."/>
            <person name="Jex A.R."/>
            <person name="Gazzola D."/>
            <person name="Li H."/>
            <person name="Toshio Fujiwara R."/>
            <person name="Zhan B."/>
            <person name="Aroian R.V."/>
            <person name="Pafco B."/>
            <person name="Schwarz E.M."/>
        </authorList>
    </citation>
    <scope>NUCLEOTIDE SEQUENCE [LARGE SCALE GENOMIC DNA]</scope>
    <source>
        <strain evidence="2 3">Aroian</strain>
        <tissue evidence="2">Whole animal</tissue>
    </source>
</reference>
<dbReference type="EMBL" id="JAVFWL010000005">
    <property type="protein sequence ID" value="KAK6758520.1"/>
    <property type="molecule type" value="Genomic_DNA"/>
</dbReference>
<proteinExistence type="predicted"/>
<evidence type="ECO:0000313" key="2">
    <source>
        <dbReference type="EMBL" id="KAK6758520.1"/>
    </source>
</evidence>
<gene>
    <name evidence="2" type="primary">Necator_chrV.g20800</name>
    <name evidence="2" type="ORF">RB195_016007</name>
</gene>
<name>A0ABR1E8A7_NECAM</name>
<accession>A0ABR1E8A7</accession>
<keyword evidence="3" id="KW-1185">Reference proteome</keyword>
<protein>
    <recommendedName>
        <fullName evidence="4">WAP domain-containing protein</fullName>
    </recommendedName>
</protein>
<keyword evidence="1" id="KW-0732">Signal</keyword>
<dbReference type="Proteomes" id="UP001303046">
    <property type="component" value="Unassembled WGS sequence"/>
</dbReference>